<gene>
    <name evidence="3" type="ORF">V5799_024263</name>
</gene>
<evidence type="ECO:0000256" key="1">
    <source>
        <dbReference type="SAM" id="MobiDB-lite"/>
    </source>
</evidence>
<keyword evidence="2" id="KW-0812">Transmembrane</keyword>
<name>A0AAQ4ED34_AMBAM</name>
<protein>
    <submittedName>
        <fullName evidence="3">Uncharacterized protein</fullName>
    </submittedName>
</protein>
<evidence type="ECO:0000313" key="3">
    <source>
        <dbReference type="EMBL" id="KAK8772493.1"/>
    </source>
</evidence>
<evidence type="ECO:0000256" key="2">
    <source>
        <dbReference type="SAM" id="Phobius"/>
    </source>
</evidence>
<comment type="caution">
    <text evidence="3">The sequence shown here is derived from an EMBL/GenBank/DDBJ whole genome shotgun (WGS) entry which is preliminary data.</text>
</comment>
<feature type="non-terminal residue" evidence="3">
    <location>
        <position position="210"/>
    </location>
</feature>
<accession>A0AAQ4ED34</accession>
<dbReference type="EMBL" id="JARKHS020018238">
    <property type="protein sequence ID" value="KAK8772493.1"/>
    <property type="molecule type" value="Genomic_DNA"/>
</dbReference>
<keyword evidence="2" id="KW-0472">Membrane</keyword>
<organism evidence="3 4">
    <name type="scientific">Amblyomma americanum</name>
    <name type="common">Lone star tick</name>
    <dbReference type="NCBI Taxonomy" id="6943"/>
    <lineage>
        <taxon>Eukaryota</taxon>
        <taxon>Metazoa</taxon>
        <taxon>Ecdysozoa</taxon>
        <taxon>Arthropoda</taxon>
        <taxon>Chelicerata</taxon>
        <taxon>Arachnida</taxon>
        <taxon>Acari</taxon>
        <taxon>Parasitiformes</taxon>
        <taxon>Ixodida</taxon>
        <taxon>Ixodoidea</taxon>
        <taxon>Ixodidae</taxon>
        <taxon>Amblyomminae</taxon>
        <taxon>Amblyomma</taxon>
    </lineage>
</organism>
<keyword evidence="4" id="KW-1185">Reference proteome</keyword>
<sequence length="210" mass="21723">MDRATEKSLTLSRRNIFNSKAFLFVFYFQDIRETTTPVHAFLGITTAIYLTIFVLQWLTRRIACSRGASKSETSLCAQYEETTKVQDEAMVGDNDDATSTVTGGYSASSEFVPSSSGSNQSLASTVLDVDSASGTGPDASEKPLAAGEVSSGSQPVTGDIGGCFAETTAEVPVGASETGLSKPVTGDIGGCFAAATAEVPVGASETGLSK</sequence>
<evidence type="ECO:0000313" key="4">
    <source>
        <dbReference type="Proteomes" id="UP001321473"/>
    </source>
</evidence>
<feature type="transmembrane region" description="Helical" evidence="2">
    <location>
        <begin position="38"/>
        <end position="58"/>
    </location>
</feature>
<proteinExistence type="predicted"/>
<feature type="region of interest" description="Disordered" evidence="1">
    <location>
        <begin position="129"/>
        <end position="153"/>
    </location>
</feature>
<dbReference type="AlphaFoldDB" id="A0AAQ4ED34"/>
<reference evidence="3 4" key="1">
    <citation type="journal article" date="2023" name="Arcadia Sci">
        <title>De novo assembly of a long-read Amblyomma americanum tick genome.</title>
        <authorList>
            <person name="Chou S."/>
            <person name="Poskanzer K.E."/>
            <person name="Rollins M."/>
            <person name="Thuy-Boun P.S."/>
        </authorList>
    </citation>
    <scope>NUCLEOTIDE SEQUENCE [LARGE SCALE GENOMIC DNA]</scope>
    <source>
        <strain evidence="3">F_SG_1</strain>
        <tissue evidence="3">Salivary glands</tissue>
    </source>
</reference>
<dbReference type="Proteomes" id="UP001321473">
    <property type="component" value="Unassembled WGS sequence"/>
</dbReference>
<keyword evidence="2" id="KW-1133">Transmembrane helix</keyword>